<protein>
    <submittedName>
        <fullName evidence="1">Uncharacterized protein</fullName>
    </submittedName>
</protein>
<dbReference type="Proteomes" id="UP000631114">
    <property type="component" value="Unassembled WGS sequence"/>
</dbReference>
<comment type="caution">
    <text evidence="1">The sequence shown here is derived from an EMBL/GenBank/DDBJ whole genome shotgun (WGS) entry which is preliminary data.</text>
</comment>
<name>A0A835IC28_9MAGN</name>
<keyword evidence="2" id="KW-1185">Reference proteome</keyword>
<gene>
    <name evidence="1" type="ORF">IFM89_015088</name>
</gene>
<accession>A0A835IC28</accession>
<proteinExistence type="predicted"/>
<reference evidence="1 2" key="1">
    <citation type="submission" date="2020-10" db="EMBL/GenBank/DDBJ databases">
        <title>The Coptis chinensis genome and diversification of protoberbering-type alkaloids.</title>
        <authorList>
            <person name="Wang B."/>
            <person name="Shu S."/>
            <person name="Song C."/>
            <person name="Liu Y."/>
        </authorList>
    </citation>
    <scope>NUCLEOTIDE SEQUENCE [LARGE SCALE GENOMIC DNA]</scope>
    <source>
        <strain evidence="1">HL-2020</strain>
        <tissue evidence="1">Leaf</tissue>
    </source>
</reference>
<evidence type="ECO:0000313" key="1">
    <source>
        <dbReference type="EMBL" id="KAF9614089.1"/>
    </source>
</evidence>
<dbReference type="AlphaFoldDB" id="A0A835IC28"/>
<organism evidence="1 2">
    <name type="scientific">Coptis chinensis</name>
    <dbReference type="NCBI Taxonomy" id="261450"/>
    <lineage>
        <taxon>Eukaryota</taxon>
        <taxon>Viridiplantae</taxon>
        <taxon>Streptophyta</taxon>
        <taxon>Embryophyta</taxon>
        <taxon>Tracheophyta</taxon>
        <taxon>Spermatophyta</taxon>
        <taxon>Magnoliopsida</taxon>
        <taxon>Ranunculales</taxon>
        <taxon>Ranunculaceae</taxon>
        <taxon>Coptidoideae</taxon>
        <taxon>Coptis</taxon>
    </lineage>
</organism>
<sequence length="146" mass="16420">MDYDSSMSFCFFACKHGLHGLRQEASQGGHDAQQARLEEQHQLEFPMSWGVPSWWLIHGLARDIQIQRSGLSATLTPRIDPRTLLINWLKLGTNSDQKIDITDSCSQMMLQLHDVYDPNNINIKIKIISGTPCGAVVVEAKRAQSN</sequence>
<evidence type="ECO:0000313" key="2">
    <source>
        <dbReference type="Proteomes" id="UP000631114"/>
    </source>
</evidence>
<dbReference type="EMBL" id="JADFTS010000003">
    <property type="protein sequence ID" value="KAF9614089.1"/>
    <property type="molecule type" value="Genomic_DNA"/>
</dbReference>